<feature type="signal peptide" evidence="1">
    <location>
        <begin position="1"/>
        <end position="20"/>
    </location>
</feature>
<dbReference type="AlphaFoldDB" id="A0A0C9XX20"/>
<reference evidence="3" key="2">
    <citation type="submission" date="2015-01" db="EMBL/GenBank/DDBJ databases">
        <title>Evolutionary Origins and Diversification of the Mycorrhizal Mutualists.</title>
        <authorList>
            <consortium name="DOE Joint Genome Institute"/>
            <consortium name="Mycorrhizal Genomics Consortium"/>
            <person name="Kohler A."/>
            <person name="Kuo A."/>
            <person name="Nagy L.G."/>
            <person name="Floudas D."/>
            <person name="Copeland A."/>
            <person name="Barry K.W."/>
            <person name="Cichocki N."/>
            <person name="Veneault-Fourrey C."/>
            <person name="LaButti K."/>
            <person name="Lindquist E.A."/>
            <person name="Lipzen A."/>
            <person name="Lundell T."/>
            <person name="Morin E."/>
            <person name="Murat C."/>
            <person name="Riley R."/>
            <person name="Ohm R."/>
            <person name="Sun H."/>
            <person name="Tunlid A."/>
            <person name="Henrissat B."/>
            <person name="Grigoriev I.V."/>
            <person name="Hibbett D.S."/>
            <person name="Martin F."/>
        </authorList>
    </citation>
    <scope>NUCLEOTIDE SEQUENCE [LARGE SCALE GENOMIC DNA]</scope>
    <source>
        <strain evidence="3">LaAM-08-1</strain>
    </source>
</reference>
<keyword evidence="1" id="KW-0732">Signal</keyword>
<name>A0A0C9XX20_9AGAR</name>
<feature type="chain" id="PRO_5002206004" description="Secreted protein" evidence="1">
    <location>
        <begin position="21"/>
        <end position="64"/>
    </location>
</feature>
<dbReference type="HOGENOM" id="CLU_199224_0_0_1"/>
<reference evidence="2 3" key="1">
    <citation type="submission" date="2014-04" db="EMBL/GenBank/DDBJ databases">
        <authorList>
            <consortium name="DOE Joint Genome Institute"/>
            <person name="Kuo A."/>
            <person name="Kohler A."/>
            <person name="Nagy L.G."/>
            <person name="Floudas D."/>
            <person name="Copeland A."/>
            <person name="Barry K.W."/>
            <person name="Cichocki N."/>
            <person name="Veneault-Fourrey C."/>
            <person name="LaButti K."/>
            <person name="Lindquist E.A."/>
            <person name="Lipzen A."/>
            <person name="Lundell T."/>
            <person name="Morin E."/>
            <person name="Murat C."/>
            <person name="Sun H."/>
            <person name="Tunlid A."/>
            <person name="Henrissat B."/>
            <person name="Grigoriev I.V."/>
            <person name="Hibbett D.S."/>
            <person name="Martin F."/>
            <person name="Nordberg H.P."/>
            <person name="Cantor M.N."/>
            <person name="Hua S.X."/>
        </authorList>
    </citation>
    <scope>NUCLEOTIDE SEQUENCE [LARGE SCALE GENOMIC DNA]</scope>
    <source>
        <strain evidence="2 3">LaAM-08-1</strain>
    </source>
</reference>
<protein>
    <recommendedName>
        <fullName evidence="4">Secreted protein</fullName>
    </recommendedName>
</protein>
<gene>
    <name evidence="2" type="ORF">K443DRAFT_535987</name>
</gene>
<keyword evidence="3" id="KW-1185">Reference proteome</keyword>
<sequence>MFHGALRVVALLSLIYTGFAQKHALDCVVDGFAHLEHFPCARLSGSCWTRNSKIRQRLSQQKLF</sequence>
<proteinExistence type="predicted"/>
<accession>A0A0C9XX20</accession>
<dbReference type="Proteomes" id="UP000054477">
    <property type="component" value="Unassembled WGS sequence"/>
</dbReference>
<evidence type="ECO:0000313" key="2">
    <source>
        <dbReference type="EMBL" id="KIK02212.1"/>
    </source>
</evidence>
<organism evidence="2 3">
    <name type="scientific">Laccaria amethystina LaAM-08-1</name>
    <dbReference type="NCBI Taxonomy" id="1095629"/>
    <lineage>
        <taxon>Eukaryota</taxon>
        <taxon>Fungi</taxon>
        <taxon>Dikarya</taxon>
        <taxon>Basidiomycota</taxon>
        <taxon>Agaricomycotina</taxon>
        <taxon>Agaricomycetes</taxon>
        <taxon>Agaricomycetidae</taxon>
        <taxon>Agaricales</taxon>
        <taxon>Agaricineae</taxon>
        <taxon>Hydnangiaceae</taxon>
        <taxon>Laccaria</taxon>
    </lineage>
</organism>
<dbReference type="EMBL" id="KN838595">
    <property type="protein sequence ID" value="KIK02212.1"/>
    <property type="molecule type" value="Genomic_DNA"/>
</dbReference>
<evidence type="ECO:0000313" key="3">
    <source>
        <dbReference type="Proteomes" id="UP000054477"/>
    </source>
</evidence>
<evidence type="ECO:0000256" key="1">
    <source>
        <dbReference type="SAM" id="SignalP"/>
    </source>
</evidence>
<evidence type="ECO:0008006" key="4">
    <source>
        <dbReference type="Google" id="ProtNLM"/>
    </source>
</evidence>
<dbReference type="OrthoDB" id="10391617at2759"/>